<dbReference type="Proteomes" id="UP000288293">
    <property type="component" value="Unassembled WGS sequence"/>
</dbReference>
<dbReference type="PROSITE" id="PS51257">
    <property type="entry name" value="PROKAR_LIPOPROTEIN"/>
    <property type="match status" value="1"/>
</dbReference>
<reference evidence="1 2" key="1">
    <citation type="journal article" date="2011" name="Front. Microbiol.">
        <title>Genomic signatures of strain selection and enhancement in Bacillus atrophaeus var. globigii, a historical biowarfare simulant.</title>
        <authorList>
            <person name="Gibbons H.S."/>
            <person name="Broomall S.M."/>
            <person name="McNew L.A."/>
            <person name="Daligault H."/>
            <person name="Chapman C."/>
            <person name="Bruce D."/>
            <person name="Karavis M."/>
            <person name="Krepps M."/>
            <person name="McGregor P.A."/>
            <person name="Hong C."/>
            <person name="Park K.H."/>
            <person name="Akmal A."/>
            <person name="Feldman A."/>
            <person name="Lin J.S."/>
            <person name="Chang W.E."/>
            <person name="Higgs B.W."/>
            <person name="Demirev P."/>
            <person name="Lindquist J."/>
            <person name="Liem A."/>
            <person name="Fochler E."/>
            <person name="Read T.D."/>
            <person name="Tapia R."/>
            <person name="Johnson S."/>
            <person name="Bishop-Lilly K.A."/>
            <person name="Detter C."/>
            <person name="Han C."/>
            <person name="Sozhamannan S."/>
            <person name="Rosenzweig C.N."/>
            <person name="Skowronski E.W."/>
        </authorList>
    </citation>
    <scope>NUCLEOTIDE SEQUENCE [LARGE SCALE GENOMIC DNA]</scope>
    <source>
        <strain evidence="1 2">MLST1</strain>
    </source>
</reference>
<comment type="caution">
    <text evidence="1">The sequence shown here is derived from an EMBL/GenBank/DDBJ whole genome shotgun (WGS) entry which is preliminary data.</text>
</comment>
<organism evidence="1 2">
    <name type="scientific">Aliidiomarina minuta</name>
    <dbReference type="NCBI Taxonomy" id="880057"/>
    <lineage>
        <taxon>Bacteria</taxon>
        <taxon>Pseudomonadati</taxon>
        <taxon>Pseudomonadota</taxon>
        <taxon>Gammaproteobacteria</taxon>
        <taxon>Alteromonadales</taxon>
        <taxon>Idiomarinaceae</taxon>
        <taxon>Aliidiomarina</taxon>
    </lineage>
</organism>
<sequence>MKNLWLIVPLLIAVTACAQVGRLVNYTISEGDVQQLVEQQIQQREFSLNFAGVTSALDVETVGVTIDENGDGKVHLSTSSVLNTQAFGRTYPVKADIKIAGVPSYSSTEHAIFLRNVSLEDSVIDTGAMRFSLNGISGEIYDFLNQWLDENPVYRFDPEDNRYRLLRDLGLDISVEPGRLRVTSSE</sequence>
<keyword evidence="2" id="KW-1185">Reference proteome</keyword>
<dbReference type="EMBL" id="PIPL01000001">
    <property type="protein sequence ID" value="RUO26987.1"/>
    <property type="molecule type" value="Genomic_DNA"/>
</dbReference>
<dbReference type="Pfam" id="PF07273">
    <property type="entry name" value="DUF1439"/>
    <property type="match status" value="1"/>
</dbReference>
<evidence type="ECO:0008006" key="3">
    <source>
        <dbReference type="Google" id="ProtNLM"/>
    </source>
</evidence>
<dbReference type="InterPro" id="IPR010835">
    <property type="entry name" value="DUF1439"/>
</dbReference>
<proteinExistence type="predicted"/>
<dbReference type="RefSeq" id="WP_126803799.1">
    <property type="nucleotide sequence ID" value="NZ_PIPL01000001.1"/>
</dbReference>
<dbReference type="AlphaFoldDB" id="A0A432WA00"/>
<gene>
    <name evidence="1" type="ORF">CWE09_09930</name>
</gene>
<accession>A0A432WA00</accession>
<protein>
    <recommendedName>
        <fullName evidence="3">DUF1439 domain-containing protein</fullName>
    </recommendedName>
</protein>
<dbReference type="Gene3D" id="3.15.10.40">
    <property type="entry name" value="Uncharacterised protein PF07273, DUF1439"/>
    <property type="match status" value="1"/>
</dbReference>
<dbReference type="OrthoDB" id="6398264at2"/>
<evidence type="ECO:0000313" key="1">
    <source>
        <dbReference type="EMBL" id="RUO26987.1"/>
    </source>
</evidence>
<evidence type="ECO:0000313" key="2">
    <source>
        <dbReference type="Proteomes" id="UP000288293"/>
    </source>
</evidence>
<name>A0A432WA00_9GAMM</name>